<gene>
    <name evidence="1" type="ORF">APZ19_07315</name>
</gene>
<proteinExistence type="predicted"/>
<protein>
    <submittedName>
        <fullName evidence="1">Uncharacterized protein</fullName>
    </submittedName>
</protein>
<accession>A0AAP9GB24</accession>
<dbReference type="EMBL" id="CP045859">
    <property type="protein sequence ID" value="QGH46896.1"/>
    <property type="molecule type" value="Genomic_DNA"/>
</dbReference>
<reference evidence="1 2" key="1">
    <citation type="journal article" date="2015" name="Genome Announc.">
        <title>Draft Genome Sequence of Vibrio owensii Strain SH-14, Which Causes Shrimp Acute Hepatopancreatic Necrosis Disease.</title>
        <authorList>
            <person name="Liu L."/>
            <person name="Xiao J."/>
            <person name="Xia X."/>
            <person name="Pan Y."/>
            <person name="Yan S."/>
            <person name="Wang Y."/>
        </authorList>
    </citation>
    <scope>NUCLEOTIDE SEQUENCE [LARGE SCALE GENOMIC DNA]</scope>
    <source>
        <strain evidence="1 2">SH14</strain>
    </source>
</reference>
<evidence type="ECO:0000313" key="1">
    <source>
        <dbReference type="EMBL" id="QGH46896.1"/>
    </source>
</evidence>
<dbReference type="Proteomes" id="UP000390336">
    <property type="component" value="Chromosome 1"/>
</dbReference>
<evidence type="ECO:0000313" key="2">
    <source>
        <dbReference type="Proteomes" id="UP000390336"/>
    </source>
</evidence>
<dbReference type="AlphaFoldDB" id="A0AAP9GB24"/>
<sequence>MNLKKFQIEDLSHQNSDAIFILESPHTQEIKAGYPAAGETGLNMSKVLFNKEQPLGELVKKRAILPIRLSILNCSRIPLQSSCYLGEQLPPKLVDFLRIQSIYDPSVQRQKNQIKETLRSEIGLNALNSFELRLYASIQMSQKAKVVVCGVIAQCFFEEVTKLQGKLRKATDVNWKGFSFSVFYEYHPSSKSGQWNDCSGMEALRHYVS</sequence>
<dbReference type="RefSeq" id="WP_039989376.1">
    <property type="nucleotide sequence ID" value="NZ_CP033137.1"/>
</dbReference>
<organism evidence="1 2">
    <name type="scientific">Vibrio owensii</name>
    <dbReference type="NCBI Taxonomy" id="696485"/>
    <lineage>
        <taxon>Bacteria</taxon>
        <taxon>Pseudomonadati</taxon>
        <taxon>Pseudomonadota</taxon>
        <taxon>Gammaproteobacteria</taxon>
        <taxon>Vibrionales</taxon>
        <taxon>Vibrionaceae</taxon>
        <taxon>Vibrio</taxon>
    </lineage>
</organism>
<name>A0AAP9GB24_9VIBR</name>